<sequence>MAVIFGLLIPVEKGNSRMHIPSYFGKFYPLKFIQIEALILLQETDRIPQFPDLWRYKEGYIPKIPMVPILK</sequence>
<organism evidence="1 2">
    <name type="scientific">Persea americana</name>
    <name type="common">Avocado</name>
    <dbReference type="NCBI Taxonomy" id="3435"/>
    <lineage>
        <taxon>Eukaryota</taxon>
        <taxon>Viridiplantae</taxon>
        <taxon>Streptophyta</taxon>
        <taxon>Embryophyta</taxon>
        <taxon>Tracheophyta</taxon>
        <taxon>Spermatophyta</taxon>
        <taxon>Magnoliopsida</taxon>
        <taxon>Magnoliidae</taxon>
        <taxon>Laurales</taxon>
        <taxon>Lauraceae</taxon>
        <taxon>Persea</taxon>
    </lineage>
</organism>
<dbReference type="Proteomes" id="UP001234297">
    <property type="component" value="Chromosome 11"/>
</dbReference>
<evidence type="ECO:0000313" key="2">
    <source>
        <dbReference type="Proteomes" id="UP001234297"/>
    </source>
</evidence>
<name>A0ACC2KVK7_PERAE</name>
<proteinExistence type="predicted"/>
<accession>A0ACC2KVK7</accession>
<reference evidence="1 2" key="1">
    <citation type="journal article" date="2022" name="Hortic Res">
        <title>A haplotype resolved chromosomal level avocado genome allows analysis of novel avocado genes.</title>
        <authorList>
            <person name="Nath O."/>
            <person name="Fletcher S.J."/>
            <person name="Hayward A."/>
            <person name="Shaw L.M."/>
            <person name="Masouleh A.K."/>
            <person name="Furtado A."/>
            <person name="Henry R.J."/>
            <person name="Mitter N."/>
        </authorList>
    </citation>
    <scope>NUCLEOTIDE SEQUENCE [LARGE SCALE GENOMIC DNA]</scope>
    <source>
        <strain evidence="2">cv. Hass</strain>
    </source>
</reference>
<protein>
    <submittedName>
        <fullName evidence="1">Uncharacterized protein</fullName>
    </submittedName>
</protein>
<evidence type="ECO:0000313" key="1">
    <source>
        <dbReference type="EMBL" id="KAJ8625301.1"/>
    </source>
</evidence>
<gene>
    <name evidence="1" type="ORF">MRB53_033831</name>
</gene>
<comment type="caution">
    <text evidence="1">The sequence shown here is derived from an EMBL/GenBank/DDBJ whole genome shotgun (WGS) entry which is preliminary data.</text>
</comment>
<dbReference type="EMBL" id="CM056819">
    <property type="protein sequence ID" value="KAJ8625301.1"/>
    <property type="molecule type" value="Genomic_DNA"/>
</dbReference>
<keyword evidence="2" id="KW-1185">Reference proteome</keyword>